<accession>A0ABP4Q329</accession>
<reference evidence="2" key="1">
    <citation type="journal article" date="2019" name="Int. J. Syst. Evol. Microbiol.">
        <title>The Global Catalogue of Microorganisms (GCM) 10K type strain sequencing project: providing services to taxonomists for standard genome sequencing and annotation.</title>
        <authorList>
            <consortium name="The Broad Institute Genomics Platform"/>
            <consortium name="The Broad Institute Genome Sequencing Center for Infectious Disease"/>
            <person name="Wu L."/>
            <person name="Ma J."/>
        </authorList>
    </citation>
    <scope>NUCLEOTIDE SEQUENCE [LARGE SCALE GENOMIC DNA]</scope>
    <source>
        <strain evidence="2">JCM 14304</strain>
    </source>
</reference>
<organism evidence="1 2">
    <name type="scientific">Kribbella karoonensis</name>
    <dbReference type="NCBI Taxonomy" id="324851"/>
    <lineage>
        <taxon>Bacteria</taxon>
        <taxon>Bacillati</taxon>
        <taxon>Actinomycetota</taxon>
        <taxon>Actinomycetes</taxon>
        <taxon>Propionibacteriales</taxon>
        <taxon>Kribbellaceae</taxon>
        <taxon>Kribbella</taxon>
    </lineage>
</organism>
<proteinExistence type="predicted"/>
<dbReference type="EMBL" id="BAAAND010000008">
    <property type="protein sequence ID" value="GAA1599250.1"/>
    <property type="molecule type" value="Genomic_DNA"/>
</dbReference>
<sequence>MSMMLDRLRRLRPVGTPGGAGPVGVPEDSRAGVPAELVAVFAALDATIAECEEVRTRSGQQAADLIAAARTEAAGLVSDARTRATGERAEIAAALQARGDAEVERTRAGARADASDVRQAGLQRLDILVAAVLDRLRADIQRTGT</sequence>
<dbReference type="Gene3D" id="1.20.5.2950">
    <property type="match status" value="1"/>
</dbReference>
<dbReference type="Proteomes" id="UP001500190">
    <property type="component" value="Unassembled WGS sequence"/>
</dbReference>
<comment type="caution">
    <text evidence="1">The sequence shown here is derived from an EMBL/GenBank/DDBJ whole genome shotgun (WGS) entry which is preliminary data.</text>
</comment>
<protein>
    <submittedName>
        <fullName evidence="1">Uncharacterized protein</fullName>
    </submittedName>
</protein>
<dbReference type="RefSeq" id="WP_344196139.1">
    <property type="nucleotide sequence ID" value="NZ_BAAAND010000008.1"/>
</dbReference>
<gene>
    <name evidence="1" type="ORF">GCM10009742_53690</name>
</gene>
<evidence type="ECO:0000313" key="1">
    <source>
        <dbReference type="EMBL" id="GAA1599250.1"/>
    </source>
</evidence>
<evidence type="ECO:0000313" key="2">
    <source>
        <dbReference type="Proteomes" id="UP001500190"/>
    </source>
</evidence>
<keyword evidence="2" id="KW-1185">Reference proteome</keyword>
<name>A0ABP4Q329_9ACTN</name>